<evidence type="ECO:0000256" key="1">
    <source>
        <dbReference type="SAM" id="MobiDB-lite"/>
    </source>
</evidence>
<proteinExistence type="predicted"/>
<evidence type="ECO:0000313" key="3">
    <source>
        <dbReference type="Proteomes" id="UP001357485"/>
    </source>
</evidence>
<protein>
    <recommendedName>
        <fullName evidence="4">Velvet domain-containing protein</fullName>
    </recommendedName>
</protein>
<feature type="compositionally biased region" description="Polar residues" evidence="1">
    <location>
        <begin position="20"/>
        <end position="30"/>
    </location>
</feature>
<gene>
    <name evidence="2" type="ORF">LTR16_007523</name>
</gene>
<organism evidence="2 3">
    <name type="scientific">Cryomyces antarcticus</name>
    <dbReference type="NCBI Taxonomy" id="329879"/>
    <lineage>
        <taxon>Eukaryota</taxon>
        <taxon>Fungi</taxon>
        <taxon>Dikarya</taxon>
        <taxon>Ascomycota</taxon>
        <taxon>Pezizomycotina</taxon>
        <taxon>Dothideomycetes</taxon>
        <taxon>Dothideomycetes incertae sedis</taxon>
        <taxon>Cryomyces</taxon>
    </lineage>
</organism>
<keyword evidence="3" id="KW-1185">Reference proteome</keyword>
<reference evidence="2 3" key="1">
    <citation type="submission" date="2023-08" db="EMBL/GenBank/DDBJ databases">
        <title>Black Yeasts Isolated from many extreme environments.</title>
        <authorList>
            <person name="Coleine C."/>
            <person name="Stajich J.E."/>
            <person name="Selbmann L."/>
        </authorList>
    </citation>
    <scope>NUCLEOTIDE SEQUENCE [LARGE SCALE GENOMIC DNA]</scope>
    <source>
        <strain evidence="2 3">CCFEE 536</strain>
    </source>
</reference>
<comment type="caution">
    <text evidence="2">The sequence shown here is derived from an EMBL/GenBank/DDBJ whole genome shotgun (WGS) entry which is preliminary data.</text>
</comment>
<evidence type="ECO:0008006" key="4">
    <source>
        <dbReference type="Google" id="ProtNLM"/>
    </source>
</evidence>
<feature type="region of interest" description="Disordered" evidence="1">
    <location>
        <begin position="20"/>
        <end position="114"/>
    </location>
</feature>
<name>A0ABR0LV17_9PEZI</name>
<sequence>MPLPLAADKDRAVLAGVYLSDNNDSGTTIQAPDGHTLDLSKPLPPTPWGRPGGASRVPVPLNFPSERPDARSQNGSRSQPSLYPLFRHREARRSLSRESARTQPYDGPRTHSRTVDGCEVEHKEPHVFPTELPPRPPSRTRQAMRSSMRSISALSILPGDMLYPPPALHHPSGNEALRTLGLNDRRQAPAVFELQMVAEEGRIRPSSSS</sequence>
<evidence type="ECO:0000313" key="2">
    <source>
        <dbReference type="EMBL" id="KAK5244675.1"/>
    </source>
</evidence>
<feature type="non-terminal residue" evidence="2">
    <location>
        <position position="209"/>
    </location>
</feature>
<accession>A0ABR0LV17</accession>
<dbReference type="EMBL" id="JAVRRA010009827">
    <property type="protein sequence ID" value="KAK5244675.1"/>
    <property type="molecule type" value="Genomic_DNA"/>
</dbReference>
<dbReference type="Proteomes" id="UP001357485">
    <property type="component" value="Unassembled WGS sequence"/>
</dbReference>
<feature type="compositionally biased region" description="Polar residues" evidence="1">
    <location>
        <begin position="71"/>
        <end position="81"/>
    </location>
</feature>